<feature type="domain" description="Response regulatory" evidence="8">
    <location>
        <begin position="3"/>
        <end position="119"/>
    </location>
</feature>
<dbReference type="PANTHER" id="PTHR42872">
    <property type="entry name" value="PROTEIN-GLUTAMATE METHYLESTERASE/PROTEIN-GLUTAMINE GLUTAMINASE"/>
    <property type="match status" value="1"/>
</dbReference>
<dbReference type="GO" id="GO:0005737">
    <property type="term" value="C:cytoplasm"/>
    <property type="evidence" value="ECO:0007669"/>
    <property type="project" value="UniProtKB-SubCell"/>
</dbReference>
<dbReference type="InterPro" id="IPR001789">
    <property type="entry name" value="Sig_transdc_resp-reg_receiver"/>
</dbReference>
<evidence type="ECO:0000313" key="11">
    <source>
        <dbReference type="Proteomes" id="UP000094256"/>
    </source>
</evidence>
<dbReference type="RefSeq" id="WP_069204553.1">
    <property type="nucleotide sequence ID" value="NZ_CP014168.1"/>
</dbReference>
<evidence type="ECO:0000256" key="6">
    <source>
        <dbReference type="PROSITE-ProRule" id="PRU00050"/>
    </source>
</evidence>
<evidence type="ECO:0000259" key="8">
    <source>
        <dbReference type="PROSITE" id="PS50110"/>
    </source>
</evidence>
<dbReference type="EC" id="3.1.1.61" evidence="5"/>
<dbReference type="NCBIfam" id="NF001965">
    <property type="entry name" value="PRK00742.1"/>
    <property type="match status" value="1"/>
</dbReference>
<dbReference type="SMART" id="SM00448">
    <property type="entry name" value="REC"/>
    <property type="match status" value="1"/>
</dbReference>
<evidence type="ECO:0000313" key="10">
    <source>
        <dbReference type="EMBL" id="AOH83986.1"/>
    </source>
</evidence>
<reference evidence="10 11" key="1">
    <citation type="submission" date="2016-01" db="EMBL/GenBank/DDBJ databases">
        <title>Complete genome and mega plasmid sequence of Sphingomonas panacis DCY99 elicits systemic resistance in rice to Xanthomonas oryzae.</title>
        <authorList>
            <person name="Kim Y.J."/>
            <person name="Yang D.C."/>
            <person name="Sing P."/>
        </authorList>
    </citation>
    <scope>NUCLEOTIDE SEQUENCE [LARGE SCALE GENOMIC DNA]</scope>
    <source>
        <strain evidence="10 11">DCY99</strain>
    </source>
</reference>
<dbReference type="PROSITE" id="PS50122">
    <property type="entry name" value="CHEB"/>
    <property type="match status" value="1"/>
</dbReference>
<dbReference type="PIRSF" id="PIRSF000876">
    <property type="entry name" value="RR_chemtxs_CheB"/>
    <property type="match status" value="1"/>
</dbReference>
<dbReference type="AlphaFoldDB" id="A0A1B3Z997"/>
<proteinExistence type="inferred from homology"/>
<dbReference type="InterPro" id="IPR008248">
    <property type="entry name" value="CheB-like"/>
</dbReference>
<feature type="domain" description="CheB-type methylesterase" evidence="9">
    <location>
        <begin position="174"/>
        <end position="364"/>
    </location>
</feature>
<dbReference type="CDD" id="cd17541">
    <property type="entry name" value="REC_CheB-like"/>
    <property type="match status" value="1"/>
</dbReference>
<evidence type="ECO:0000256" key="4">
    <source>
        <dbReference type="ARBA" id="ARBA00048267"/>
    </source>
</evidence>
<gene>
    <name evidence="5" type="primary">cheB</name>
    <name evidence="10" type="ORF">AWL63_08410</name>
</gene>
<comment type="domain">
    <text evidence="5">Contains a C-terminal catalytic domain, and an N-terminal region which modulates catalytic activity.</text>
</comment>
<organism evidence="10 11">
    <name type="scientific">Sphingomonas panacis</name>
    <dbReference type="NCBI Taxonomy" id="1560345"/>
    <lineage>
        <taxon>Bacteria</taxon>
        <taxon>Pseudomonadati</taxon>
        <taxon>Pseudomonadota</taxon>
        <taxon>Alphaproteobacteria</taxon>
        <taxon>Sphingomonadales</taxon>
        <taxon>Sphingomonadaceae</taxon>
        <taxon>Sphingomonas</taxon>
    </lineage>
</organism>
<dbReference type="Gene3D" id="3.40.50.2300">
    <property type="match status" value="1"/>
</dbReference>
<accession>A0A1B3Z997</accession>
<dbReference type="EC" id="3.5.1.44" evidence="5"/>
<keyword evidence="11" id="KW-1185">Reference proteome</keyword>
<dbReference type="EMBL" id="CP014168">
    <property type="protein sequence ID" value="AOH83986.1"/>
    <property type="molecule type" value="Genomic_DNA"/>
</dbReference>
<keyword evidence="5 7" id="KW-0597">Phosphoprotein</keyword>
<name>A0A1B3Z997_9SPHN</name>
<dbReference type="Pfam" id="PF01339">
    <property type="entry name" value="CheB_methylest"/>
    <property type="match status" value="1"/>
</dbReference>
<dbReference type="InterPro" id="IPR035909">
    <property type="entry name" value="CheB_C"/>
</dbReference>
<dbReference type="GO" id="GO:0000156">
    <property type="term" value="F:phosphorelay response regulator activity"/>
    <property type="evidence" value="ECO:0007669"/>
    <property type="project" value="InterPro"/>
</dbReference>
<comment type="catalytic activity">
    <reaction evidence="5">
        <text>L-glutaminyl-[protein] + H2O = L-glutamyl-[protein] + NH4(+)</text>
        <dbReference type="Rhea" id="RHEA:16441"/>
        <dbReference type="Rhea" id="RHEA-COMP:10207"/>
        <dbReference type="Rhea" id="RHEA-COMP:10208"/>
        <dbReference type="ChEBI" id="CHEBI:15377"/>
        <dbReference type="ChEBI" id="CHEBI:28938"/>
        <dbReference type="ChEBI" id="CHEBI:29973"/>
        <dbReference type="ChEBI" id="CHEBI:30011"/>
        <dbReference type="EC" id="3.5.1.44"/>
    </reaction>
</comment>
<evidence type="ECO:0000259" key="9">
    <source>
        <dbReference type="PROSITE" id="PS50122"/>
    </source>
</evidence>
<sequence length="364" mass="37473">MTRLLIVDDSPLMRRLLGDIFEGAGDFEVAIARSGAEAVALLSDFAPDVITLDIHMPEMDGLACLDRIMLLRPCPVVMVSALTAEGADETLEAMALGAVDFIAKPRGAISLEIDSLAPVLVDKVRAAATARVSRATRLTERVRARAGGIALPGPKTAPRARAASVRPPTRAAAPAGLVLVGCSTGGPPALDALLGGLEADFPWPIVIAQHMPASFTGALARRLDRLCALDVVEVSAAVPLEPGRAYIGRGDADVIVSRRAGALVAMSAPSDPARLWHPSVDRLVESAVTSLAPERLVGVLMTGMGNDGANAMADLYRGGGHTIAESAETAIVWGMPGALVAAGGASETLPLDRIAPALAGLFAT</sequence>
<evidence type="ECO:0000256" key="7">
    <source>
        <dbReference type="PROSITE-ProRule" id="PRU00169"/>
    </source>
</evidence>
<keyword evidence="2 5" id="KW-0145">Chemotaxis</keyword>
<dbReference type="PROSITE" id="PS50110">
    <property type="entry name" value="RESPONSE_REGULATORY"/>
    <property type="match status" value="1"/>
</dbReference>
<comment type="PTM">
    <text evidence="5">Phosphorylated by CheA. Phosphorylation of the N-terminal regulatory domain activates the methylesterase activity.</text>
</comment>
<evidence type="ECO:0000256" key="2">
    <source>
        <dbReference type="ARBA" id="ARBA00022500"/>
    </source>
</evidence>
<feature type="modified residue" description="4-aspartylphosphate" evidence="5 7">
    <location>
        <position position="53"/>
    </location>
</feature>
<comment type="function">
    <text evidence="5">Involved in chemotaxis. Part of a chemotaxis signal transduction system that modulates chemotaxis in response to various stimuli. Catalyzes the demethylation of specific methylglutamate residues introduced into the chemoreceptors (methyl-accepting chemotaxis proteins or MCP) by CheR. Also mediates the irreversible deamidation of specific glutamine residues to glutamic acid.</text>
</comment>
<dbReference type="HAMAP" id="MF_00099">
    <property type="entry name" value="CheB_chemtxs"/>
    <property type="match status" value="1"/>
</dbReference>
<evidence type="ECO:0000256" key="5">
    <source>
        <dbReference type="HAMAP-Rule" id="MF_00099"/>
    </source>
</evidence>
<dbReference type="SUPFAM" id="SSF52738">
    <property type="entry name" value="Methylesterase CheB, C-terminal domain"/>
    <property type="match status" value="1"/>
</dbReference>
<comment type="subcellular location">
    <subcellularLocation>
        <location evidence="5">Cytoplasm</location>
    </subcellularLocation>
</comment>
<dbReference type="Proteomes" id="UP000094256">
    <property type="component" value="Chromosome"/>
</dbReference>
<keyword evidence="3 5" id="KW-0378">Hydrolase</keyword>
<dbReference type="CDD" id="cd16432">
    <property type="entry name" value="CheB_Rec"/>
    <property type="match status" value="1"/>
</dbReference>
<dbReference type="KEGG" id="span:AWL63_08410"/>
<protein>
    <recommendedName>
        <fullName evidence="5">Protein-glutamate methylesterase/protein-glutamine glutaminase</fullName>
        <ecNumber evidence="5">3.1.1.61</ecNumber>
        <ecNumber evidence="5">3.5.1.44</ecNumber>
    </recommendedName>
</protein>
<dbReference type="Pfam" id="PF00072">
    <property type="entry name" value="Response_reg"/>
    <property type="match status" value="1"/>
</dbReference>
<evidence type="ECO:0000256" key="3">
    <source>
        <dbReference type="ARBA" id="ARBA00022801"/>
    </source>
</evidence>
<comment type="similarity">
    <text evidence="5">Belongs to the CheB family.</text>
</comment>
<dbReference type="PANTHER" id="PTHR42872:SF6">
    <property type="entry name" value="PROTEIN-GLUTAMATE METHYLESTERASE_PROTEIN-GLUTAMINE GLUTAMINASE"/>
    <property type="match status" value="1"/>
</dbReference>
<dbReference type="Gene3D" id="3.40.50.180">
    <property type="entry name" value="Methylesterase CheB, C-terminal domain"/>
    <property type="match status" value="1"/>
</dbReference>
<feature type="active site" evidence="5 6">
    <location>
        <position position="183"/>
    </location>
</feature>
<dbReference type="GO" id="GO:0006935">
    <property type="term" value="P:chemotaxis"/>
    <property type="evidence" value="ECO:0007669"/>
    <property type="project" value="UniProtKB-UniRule"/>
</dbReference>
<feature type="active site" evidence="5 6">
    <location>
        <position position="210"/>
    </location>
</feature>
<dbReference type="STRING" id="1560345.AWL63_08410"/>
<dbReference type="InterPro" id="IPR000673">
    <property type="entry name" value="Sig_transdc_resp-reg_Me-estase"/>
</dbReference>
<dbReference type="OrthoDB" id="9793421at2"/>
<dbReference type="InterPro" id="IPR011006">
    <property type="entry name" value="CheY-like_superfamily"/>
</dbReference>
<dbReference type="GO" id="GO:0050568">
    <property type="term" value="F:protein-glutamine glutaminase activity"/>
    <property type="evidence" value="ECO:0007669"/>
    <property type="project" value="UniProtKB-UniRule"/>
</dbReference>
<evidence type="ECO:0000256" key="1">
    <source>
        <dbReference type="ARBA" id="ARBA00022490"/>
    </source>
</evidence>
<dbReference type="SUPFAM" id="SSF52172">
    <property type="entry name" value="CheY-like"/>
    <property type="match status" value="1"/>
</dbReference>
<dbReference type="GO" id="GO:0008984">
    <property type="term" value="F:protein-glutamate methylesterase activity"/>
    <property type="evidence" value="ECO:0007669"/>
    <property type="project" value="UniProtKB-UniRule"/>
</dbReference>
<comment type="catalytic activity">
    <reaction evidence="4 5">
        <text>[protein]-L-glutamate 5-O-methyl ester + H2O = L-glutamyl-[protein] + methanol + H(+)</text>
        <dbReference type="Rhea" id="RHEA:23236"/>
        <dbReference type="Rhea" id="RHEA-COMP:10208"/>
        <dbReference type="Rhea" id="RHEA-COMP:10311"/>
        <dbReference type="ChEBI" id="CHEBI:15377"/>
        <dbReference type="ChEBI" id="CHEBI:15378"/>
        <dbReference type="ChEBI" id="CHEBI:17790"/>
        <dbReference type="ChEBI" id="CHEBI:29973"/>
        <dbReference type="ChEBI" id="CHEBI:82795"/>
        <dbReference type="EC" id="3.1.1.61"/>
    </reaction>
</comment>
<keyword evidence="1 5" id="KW-0963">Cytoplasm</keyword>
<feature type="active site" evidence="5 6">
    <location>
        <position position="307"/>
    </location>
</feature>